<evidence type="ECO:0000256" key="1">
    <source>
        <dbReference type="ARBA" id="ARBA00004127"/>
    </source>
</evidence>
<organism evidence="8 9">
    <name type="scientific">Alicyclobacillus sendaiensis PA2</name>
    <dbReference type="NCBI Taxonomy" id="3029425"/>
    <lineage>
        <taxon>Bacteria</taxon>
        <taxon>Bacillati</taxon>
        <taxon>Bacillota</taxon>
        <taxon>Bacilli</taxon>
        <taxon>Bacillales</taxon>
        <taxon>Alicyclobacillaceae</taxon>
        <taxon>Alicyclobacillus</taxon>
    </lineage>
</organism>
<evidence type="ECO:0000259" key="7">
    <source>
        <dbReference type="Pfam" id="PF00892"/>
    </source>
</evidence>
<comment type="similarity">
    <text evidence="2">Belongs to the EamA transporter family.</text>
</comment>
<keyword evidence="9" id="KW-1185">Reference proteome</keyword>
<feature type="domain" description="EamA" evidence="7">
    <location>
        <begin position="150"/>
        <end position="283"/>
    </location>
</feature>
<dbReference type="SUPFAM" id="SSF103481">
    <property type="entry name" value="Multidrug resistance efflux transporter EmrE"/>
    <property type="match status" value="2"/>
</dbReference>
<comment type="subcellular location">
    <subcellularLocation>
        <location evidence="1">Endomembrane system</location>
        <topology evidence="1">Multi-pass membrane protein</topology>
    </subcellularLocation>
</comment>
<dbReference type="EMBL" id="JASGCB010000001">
    <property type="protein sequence ID" value="MDI9258576.1"/>
    <property type="molecule type" value="Genomic_DNA"/>
</dbReference>
<evidence type="ECO:0000256" key="2">
    <source>
        <dbReference type="ARBA" id="ARBA00007362"/>
    </source>
</evidence>
<dbReference type="Pfam" id="PF00892">
    <property type="entry name" value="EamA"/>
    <property type="match status" value="2"/>
</dbReference>
<dbReference type="PANTHER" id="PTHR32322:SF2">
    <property type="entry name" value="EAMA DOMAIN-CONTAINING PROTEIN"/>
    <property type="match status" value="1"/>
</dbReference>
<evidence type="ECO:0000256" key="3">
    <source>
        <dbReference type="ARBA" id="ARBA00022692"/>
    </source>
</evidence>
<name>A0ABT6XU12_ALISE</name>
<accession>A0ABT6XU12</accession>
<feature type="transmembrane region" description="Helical" evidence="6">
    <location>
        <begin position="211"/>
        <end position="234"/>
    </location>
</feature>
<feature type="domain" description="EamA" evidence="7">
    <location>
        <begin position="9"/>
        <end position="137"/>
    </location>
</feature>
<proteinExistence type="inferred from homology"/>
<reference evidence="8 9" key="1">
    <citation type="submission" date="2023-04" db="EMBL/GenBank/DDBJ databases">
        <title>A. sendaiensis sub sp. chiapanensis a novel subspecie with specific adaptation in bacterial cell wall isolated from an active volcano.</title>
        <authorList>
            <person name="Alvarez Gutierrez P.E."/>
            <person name="Ortiz Cortes L.Y."/>
        </authorList>
    </citation>
    <scope>NUCLEOTIDE SEQUENCE [LARGE SCALE GENOMIC DNA]</scope>
    <source>
        <strain evidence="8 9">PA2</strain>
    </source>
</reference>
<keyword evidence="3 6" id="KW-0812">Transmembrane</keyword>
<feature type="transmembrane region" description="Helical" evidence="6">
    <location>
        <begin position="145"/>
        <end position="165"/>
    </location>
</feature>
<evidence type="ECO:0000256" key="5">
    <source>
        <dbReference type="ARBA" id="ARBA00023136"/>
    </source>
</evidence>
<comment type="caution">
    <text evidence="8">The sequence shown here is derived from an EMBL/GenBank/DDBJ whole genome shotgun (WGS) entry which is preliminary data.</text>
</comment>
<dbReference type="RefSeq" id="WP_283202234.1">
    <property type="nucleotide sequence ID" value="NZ_JASGCB010000001.1"/>
</dbReference>
<feature type="transmembrane region" description="Helical" evidence="6">
    <location>
        <begin position="95"/>
        <end position="114"/>
    </location>
</feature>
<feature type="transmembrane region" description="Helical" evidence="6">
    <location>
        <begin position="268"/>
        <end position="284"/>
    </location>
</feature>
<feature type="transmembrane region" description="Helical" evidence="6">
    <location>
        <begin position="241"/>
        <end position="262"/>
    </location>
</feature>
<dbReference type="InterPro" id="IPR050638">
    <property type="entry name" value="AA-Vitamin_Transporters"/>
</dbReference>
<keyword evidence="4 6" id="KW-1133">Transmembrane helix</keyword>
<feature type="transmembrane region" description="Helical" evidence="6">
    <location>
        <begin position="177"/>
        <end position="199"/>
    </location>
</feature>
<dbReference type="InterPro" id="IPR000620">
    <property type="entry name" value="EamA_dom"/>
</dbReference>
<gene>
    <name evidence="8" type="ORF">QID03_00095</name>
</gene>
<dbReference type="PANTHER" id="PTHR32322">
    <property type="entry name" value="INNER MEMBRANE TRANSPORTER"/>
    <property type="match status" value="1"/>
</dbReference>
<feature type="transmembrane region" description="Helical" evidence="6">
    <location>
        <begin position="65"/>
        <end position="83"/>
    </location>
</feature>
<evidence type="ECO:0000313" key="8">
    <source>
        <dbReference type="EMBL" id="MDI9258576.1"/>
    </source>
</evidence>
<evidence type="ECO:0000313" key="9">
    <source>
        <dbReference type="Proteomes" id="UP001529245"/>
    </source>
</evidence>
<protein>
    <submittedName>
        <fullName evidence="8">DMT family transporter</fullName>
    </submittedName>
</protein>
<feature type="transmembrane region" description="Helical" evidence="6">
    <location>
        <begin position="121"/>
        <end position="139"/>
    </location>
</feature>
<dbReference type="Proteomes" id="UP001529245">
    <property type="component" value="Unassembled WGS sequence"/>
</dbReference>
<keyword evidence="5 6" id="KW-0472">Membrane</keyword>
<evidence type="ECO:0000256" key="6">
    <source>
        <dbReference type="SAM" id="Phobius"/>
    </source>
</evidence>
<evidence type="ECO:0000256" key="4">
    <source>
        <dbReference type="ARBA" id="ARBA00022989"/>
    </source>
</evidence>
<sequence>MRKWGLFALLIVANLIWSASFTATGLAAESFSPPLIVMARMVVGGMVLLPFVARDVRLGMWTWKKILRISLLGLLGFTLPVTMETEGIRASSPALGAVSIALEPLLTLVVSAIAFRTPLGWRRWFAMILAATGAWIVAGCPRPGFAGYLLGDLLMLGAVACYAIYNAISGRLTADVSAASATSIMLLAAGIGCLPVYAWTGHLWPRHVAQASLWSLVFLAFFATAAAYLIWIFVLQDHDVASAAITLYLQPVFGVLISIVVTGERPSALFYVGGAMILLAVFLGQHRKPAKSVALSEMERASM</sequence>
<dbReference type="InterPro" id="IPR037185">
    <property type="entry name" value="EmrE-like"/>
</dbReference>
<feature type="transmembrane region" description="Helical" evidence="6">
    <location>
        <begin position="34"/>
        <end position="53"/>
    </location>
</feature>